<dbReference type="EMBL" id="AFGF01000234">
    <property type="protein sequence ID" value="EGO62321.1"/>
    <property type="molecule type" value="Genomic_DNA"/>
</dbReference>
<keyword evidence="5" id="KW-0456">Lyase</keyword>
<feature type="modified residue" description="O-(phosphoribosyl dephospho-coenzyme A)serine" evidence="4">
    <location>
        <position position="15"/>
    </location>
</feature>
<evidence type="ECO:0000256" key="4">
    <source>
        <dbReference type="PIRSR" id="PIRSR002736-50"/>
    </source>
</evidence>
<comment type="caution">
    <text evidence="5">The sequence shown here is derived from an EMBL/GenBank/DDBJ whole genome shotgun (WGS) entry which is preliminary data.</text>
</comment>
<sequence>MSRLLKSAQAGTVESTDILIMLAPADPGAGITVELISPTMQQYGEHIKNLIIKTLASYGVQDAVVHANEKGALDYTIEARIRTAVMRALS</sequence>
<evidence type="ECO:0000256" key="3">
    <source>
        <dbReference type="ARBA" id="ARBA00022553"/>
    </source>
</evidence>
<dbReference type="eggNOG" id="COG3052">
    <property type="taxonomic scope" value="Bacteria"/>
</dbReference>
<keyword evidence="6" id="KW-1185">Reference proteome</keyword>
<dbReference type="STRING" id="1009370.ALO_19142"/>
<comment type="subcellular location">
    <subcellularLocation>
        <location evidence="1">Cytoplasm</location>
    </subcellularLocation>
</comment>
<accession>F7NNY7</accession>
<evidence type="ECO:0000256" key="1">
    <source>
        <dbReference type="ARBA" id="ARBA00004496"/>
    </source>
</evidence>
<keyword evidence="2" id="KW-0963">Cytoplasm</keyword>
<dbReference type="InterPro" id="IPR023439">
    <property type="entry name" value="Mal_deCO2ase/Cit_lyase_ACP"/>
</dbReference>
<dbReference type="OrthoDB" id="1120942at2"/>
<evidence type="ECO:0000256" key="2">
    <source>
        <dbReference type="ARBA" id="ARBA00022490"/>
    </source>
</evidence>
<dbReference type="NCBIfam" id="NF009726">
    <property type="entry name" value="PRK13253.1"/>
    <property type="match status" value="1"/>
</dbReference>
<evidence type="ECO:0000313" key="5">
    <source>
        <dbReference type="EMBL" id="EGO62321.1"/>
    </source>
</evidence>
<organism evidence="5 6">
    <name type="scientific">Acetonema longum DSM 6540</name>
    <dbReference type="NCBI Taxonomy" id="1009370"/>
    <lineage>
        <taxon>Bacteria</taxon>
        <taxon>Bacillati</taxon>
        <taxon>Bacillota</taxon>
        <taxon>Negativicutes</taxon>
        <taxon>Acetonemataceae</taxon>
        <taxon>Acetonema</taxon>
    </lineage>
</organism>
<dbReference type="Pfam" id="PF06857">
    <property type="entry name" value="ACP"/>
    <property type="match status" value="1"/>
</dbReference>
<dbReference type="NCBIfam" id="TIGR01608">
    <property type="entry name" value="citD"/>
    <property type="match status" value="1"/>
</dbReference>
<dbReference type="RefSeq" id="WP_004098995.1">
    <property type="nucleotide sequence ID" value="NZ_AFGF01000234.1"/>
</dbReference>
<dbReference type="GO" id="GO:0005737">
    <property type="term" value="C:cytoplasm"/>
    <property type="evidence" value="ECO:0007669"/>
    <property type="project" value="UniProtKB-SubCell"/>
</dbReference>
<proteinExistence type="predicted"/>
<name>F7NNY7_9FIRM</name>
<dbReference type="GO" id="GO:0016829">
    <property type="term" value="F:lyase activity"/>
    <property type="evidence" value="ECO:0007669"/>
    <property type="project" value="UniProtKB-KW"/>
</dbReference>
<dbReference type="AlphaFoldDB" id="F7NNY7"/>
<reference evidence="5 6" key="1">
    <citation type="journal article" date="2011" name="EMBO J.">
        <title>Structural diversity of bacterial flagellar motors.</title>
        <authorList>
            <person name="Chen S."/>
            <person name="Beeby M."/>
            <person name="Murphy G.E."/>
            <person name="Leadbetter J.R."/>
            <person name="Hendrixson D.R."/>
            <person name="Briegel A."/>
            <person name="Li Z."/>
            <person name="Shi J."/>
            <person name="Tocheva E.I."/>
            <person name="Muller A."/>
            <person name="Dobro M.J."/>
            <person name="Jensen G.J."/>
        </authorList>
    </citation>
    <scope>NUCLEOTIDE SEQUENCE [LARGE SCALE GENOMIC DNA]</scope>
    <source>
        <strain evidence="5 6">DSM 6540</strain>
    </source>
</reference>
<evidence type="ECO:0000313" key="6">
    <source>
        <dbReference type="Proteomes" id="UP000003240"/>
    </source>
</evidence>
<dbReference type="Proteomes" id="UP000003240">
    <property type="component" value="Unassembled WGS sequence"/>
</dbReference>
<dbReference type="PIRSF" id="PIRSF002736">
    <property type="entry name" value="Citrt_lyas_gamma"/>
    <property type="match status" value="1"/>
</dbReference>
<dbReference type="InterPro" id="IPR006495">
    <property type="entry name" value="CitD"/>
</dbReference>
<protein>
    <submittedName>
        <fullName evidence="5">Citrate lyase acyl carrier protein, gamma chain</fullName>
    </submittedName>
</protein>
<gene>
    <name evidence="5" type="ORF">ALO_19142</name>
</gene>
<keyword evidence="3 4" id="KW-0597">Phosphoprotein</keyword>